<sequence length="169" mass="19332">MITVAWSVGLLCVKAELAEVEKHSFLDVFYKSKEGLHFEDVTSITMDNALGVGYLEPWTLIFDVHARFISNQQIALELSKKFKVKAFYISESLVFRDYHFGFIKKGGLKREVLGIAAGHNYLLSKGIKAIDEWGETIIMQIIESEILSNIEEDFIDTVWKLSFAKYELD</sequence>
<evidence type="ECO:0000313" key="2">
    <source>
        <dbReference type="Proteomes" id="UP001649230"/>
    </source>
</evidence>
<keyword evidence="2" id="KW-1185">Reference proteome</keyword>
<name>A0ABY3SPX8_9BACL</name>
<evidence type="ECO:0000313" key="1">
    <source>
        <dbReference type="EMBL" id="UJF35897.1"/>
    </source>
</evidence>
<organism evidence="1 2">
    <name type="scientific">Paenibacillus hexagrammi</name>
    <dbReference type="NCBI Taxonomy" id="2908839"/>
    <lineage>
        <taxon>Bacteria</taxon>
        <taxon>Bacillati</taxon>
        <taxon>Bacillota</taxon>
        <taxon>Bacilli</taxon>
        <taxon>Bacillales</taxon>
        <taxon>Paenibacillaceae</taxon>
        <taxon>Paenibacillus</taxon>
    </lineage>
</organism>
<reference evidence="1 2" key="1">
    <citation type="journal article" date="2024" name="Int. J. Syst. Evol. Microbiol.">
        <title>Paenibacillus hexagrammi sp. nov., a novel bacterium isolated from the gut content of Hexagrammos agrammus.</title>
        <authorList>
            <person name="Jung H.K."/>
            <person name="Kim D.G."/>
            <person name="Zin H."/>
            <person name="Park J."/>
            <person name="Jung H."/>
            <person name="Kim Y.O."/>
            <person name="Kong H.J."/>
            <person name="Kim J.W."/>
            <person name="Kim Y.S."/>
        </authorList>
    </citation>
    <scope>NUCLEOTIDE SEQUENCE [LARGE SCALE GENOMIC DNA]</scope>
    <source>
        <strain evidence="1 2">YPD9-1</strain>
    </source>
</reference>
<proteinExistence type="predicted"/>
<dbReference type="RefSeq" id="WP_235122454.1">
    <property type="nucleotide sequence ID" value="NZ_CP090978.1"/>
</dbReference>
<gene>
    <name evidence="1" type="ORF">L0M14_12915</name>
</gene>
<dbReference type="EMBL" id="CP090978">
    <property type="protein sequence ID" value="UJF35897.1"/>
    <property type="molecule type" value="Genomic_DNA"/>
</dbReference>
<dbReference type="Proteomes" id="UP001649230">
    <property type="component" value="Chromosome"/>
</dbReference>
<accession>A0ABY3SPX8</accession>
<protein>
    <submittedName>
        <fullName evidence="1">Uncharacterized protein</fullName>
    </submittedName>
</protein>